<dbReference type="VEuPathDB" id="FungiDB:VP01_1109g3"/>
<dbReference type="AlphaFoldDB" id="A0A0L6VSP7"/>
<dbReference type="Proteomes" id="UP000037035">
    <property type="component" value="Unassembled WGS sequence"/>
</dbReference>
<dbReference type="InterPro" id="IPR036397">
    <property type="entry name" value="RNaseH_sf"/>
</dbReference>
<proteinExistence type="predicted"/>
<evidence type="ECO:0000313" key="1">
    <source>
        <dbReference type="EMBL" id="KNZ63726.1"/>
    </source>
</evidence>
<dbReference type="SUPFAM" id="SSF53098">
    <property type="entry name" value="Ribonuclease H-like"/>
    <property type="match status" value="1"/>
</dbReference>
<reference evidence="1 2" key="1">
    <citation type="submission" date="2015-08" db="EMBL/GenBank/DDBJ databases">
        <title>Next Generation Sequencing and Analysis of the Genome of Puccinia sorghi L Schw, the Causal Agent of Maize Common Rust.</title>
        <authorList>
            <person name="Rochi L."/>
            <person name="Burguener G."/>
            <person name="Darino M."/>
            <person name="Turjanski A."/>
            <person name="Kreff E."/>
            <person name="Dieguez M.J."/>
            <person name="Sacco F."/>
        </authorList>
    </citation>
    <scope>NUCLEOTIDE SEQUENCE [LARGE SCALE GENOMIC DNA]</scope>
    <source>
        <strain evidence="1 2">RO10H11247</strain>
    </source>
</reference>
<dbReference type="InterPro" id="IPR012337">
    <property type="entry name" value="RNaseH-like_sf"/>
</dbReference>
<comment type="caution">
    <text evidence="1">The sequence shown here is derived from an EMBL/GenBank/DDBJ whole genome shotgun (WGS) entry which is preliminary data.</text>
</comment>
<dbReference type="OrthoDB" id="4509506at2759"/>
<keyword evidence="2" id="KW-1185">Reference proteome</keyword>
<dbReference type="Gene3D" id="3.30.420.10">
    <property type="entry name" value="Ribonuclease H-like superfamily/Ribonuclease H"/>
    <property type="match status" value="1"/>
</dbReference>
<protein>
    <recommendedName>
        <fullName evidence="3">Integrase catalytic domain-containing protein</fullName>
    </recommendedName>
</protein>
<evidence type="ECO:0000313" key="2">
    <source>
        <dbReference type="Proteomes" id="UP000037035"/>
    </source>
</evidence>
<evidence type="ECO:0008006" key="3">
    <source>
        <dbReference type="Google" id="ProtNLM"/>
    </source>
</evidence>
<sequence>MDLSYTPQRKLDHQLGIRLHPSTPFHHQTDGHSEIANEAIKQYLPHFISYHQDDWDQLLSFPRTTMTTPPQASHLSKGIMDSTFLTVVCVGITLHISYFS</sequence>
<dbReference type="GO" id="GO:0003676">
    <property type="term" value="F:nucleic acid binding"/>
    <property type="evidence" value="ECO:0007669"/>
    <property type="project" value="InterPro"/>
</dbReference>
<name>A0A0L6VSP7_9BASI</name>
<dbReference type="EMBL" id="LAVV01001221">
    <property type="protein sequence ID" value="KNZ63726.1"/>
    <property type="molecule type" value="Genomic_DNA"/>
</dbReference>
<accession>A0A0L6VSP7</accession>
<gene>
    <name evidence="1" type="ORF">VP01_1109g3</name>
</gene>
<organism evidence="1 2">
    <name type="scientific">Puccinia sorghi</name>
    <dbReference type="NCBI Taxonomy" id="27349"/>
    <lineage>
        <taxon>Eukaryota</taxon>
        <taxon>Fungi</taxon>
        <taxon>Dikarya</taxon>
        <taxon>Basidiomycota</taxon>
        <taxon>Pucciniomycotina</taxon>
        <taxon>Pucciniomycetes</taxon>
        <taxon>Pucciniales</taxon>
        <taxon>Pucciniaceae</taxon>
        <taxon>Puccinia</taxon>
    </lineage>
</organism>